<dbReference type="InterPro" id="IPR012347">
    <property type="entry name" value="Ferritin-like"/>
</dbReference>
<dbReference type="PROSITE" id="PS51257">
    <property type="entry name" value="PROKAR_LIPOPROTEIN"/>
    <property type="match status" value="1"/>
</dbReference>
<dbReference type="InterPro" id="IPR019243">
    <property type="entry name" value="DUF2202"/>
</dbReference>
<sequence length="193" mass="21749">MKQFIIGTILLFSLLLLSGCETISEDSVVNTLSPMQETIDLSDEFIELDDDSYGSVSALDQTTFTIEEMLIYALQDEYAARAEYDYVLSTFDITRPFSNIIKSEETHISLLLPLFDTYNLSELEDTSDSHLISIGSVEEAFDIGVQAEILNIAMYNLFLEQDDLPDDVKEVFVKLRDASMNHLDAFEKNAAKS</sequence>
<evidence type="ECO:0000313" key="2">
    <source>
        <dbReference type="EMBL" id="BCR35746.1"/>
    </source>
</evidence>
<proteinExistence type="predicted"/>
<dbReference type="InterPro" id="IPR009078">
    <property type="entry name" value="Ferritin-like_SF"/>
</dbReference>
<keyword evidence="3" id="KW-1185">Reference proteome</keyword>
<organism evidence="2 3">
    <name type="scientific">Mariniplasma anaerobium</name>
    <dbReference type="NCBI Taxonomy" id="2735436"/>
    <lineage>
        <taxon>Bacteria</taxon>
        <taxon>Bacillati</taxon>
        <taxon>Mycoplasmatota</taxon>
        <taxon>Mollicutes</taxon>
        <taxon>Acholeplasmatales</taxon>
        <taxon>Acholeplasmataceae</taxon>
        <taxon>Mariniplasma</taxon>
    </lineage>
</organism>
<dbReference type="EMBL" id="AP024412">
    <property type="protein sequence ID" value="BCR35746.1"/>
    <property type="molecule type" value="Genomic_DNA"/>
</dbReference>
<protein>
    <recommendedName>
        <fullName evidence="1">DUF2202 domain-containing protein</fullName>
    </recommendedName>
</protein>
<dbReference type="KEGG" id="manr:MPAN_006390"/>
<accession>A0A7U9TH72</accession>
<evidence type="ECO:0000259" key="1">
    <source>
        <dbReference type="Pfam" id="PF09968"/>
    </source>
</evidence>
<dbReference type="SUPFAM" id="SSF47240">
    <property type="entry name" value="Ferritin-like"/>
    <property type="match status" value="1"/>
</dbReference>
<dbReference type="CDD" id="cd01048">
    <property type="entry name" value="Ferritin_like_AB2"/>
    <property type="match status" value="1"/>
</dbReference>
<dbReference type="Proteomes" id="UP000620133">
    <property type="component" value="Chromosome"/>
</dbReference>
<reference evidence="2" key="1">
    <citation type="submission" date="2021-01" db="EMBL/GenBank/DDBJ databases">
        <title>Draft genome sequence of Acholeplasmataceae bacterium strain Mahy22.</title>
        <authorList>
            <person name="Watanabe M."/>
            <person name="Kojima H."/>
            <person name="Fukui M."/>
        </authorList>
    </citation>
    <scope>NUCLEOTIDE SEQUENCE</scope>
    <source>
        <strain evidence="2">Mahy22</strain>
    </source>
</reference>
<dbReference type="Pfam" id="PF09968">
    <property type="entry name" value="DUF2202"/>
    <property type="match status" value="1"/>
</dbReference>
<name>A0A7U9TH72_9MOLU</name>
<gene>
    <name evidence="2" type="ORF">MPAN_006390</name>
</gene>
<feature type="domain" description="DUF2202" evidence="1">
    <location>
        <begin position="68"/>
        <end position="189"/>
    </location>
</feature>
<dbReference type="RefSeq" id="WP_176238583.1">
    <property type="nucleotide sequence ID" value="NZ_AP024412.1"/>
</dbReference>
<dbReference type="Gene3D" id="1.20.1260.10">
    <property type="match status" value="1"/>
</dbReference>
<dbReference type="AlphaFoldDB" id="A0A7U9TH72"/>
<evidence type="ECO:0000313" key="3">
    <source>
        <dbReference type="Proteomes" id="UP000620133"/>
    </source>
</evidence>